<dbReference type="InterPro" id="IPR003660">
    <property type="entry name" value="HAMP_dom"/>
</dbReference>
<keyword evidence="5" id="KW-1185">Reference proteome</keyword>
<dbReference type="Pfam" id="PF07228">
    <property type="entry name" value="SpoIIE"/>
    <property type="match status" value="1"/>
</dbReference>
<dbReference type="PANTHER" id="PTHR43156">
    <property type="entry name" value="STAGE II SPORULATION PROTEIN E-RELATED"/>
    <property type="match status" value="1"/>
</dbReference>
<dbReference type="Gene3D" id="3.30.450.20">
    <property type="entry name" value="PAS domain"/>
    <property type="match status" value="1"/>
</dbReference>
<dbReference type="GO" id="GO:0016791">
    <property type="term" value="F:phosphatase activity"/>
    <property type="evidence" value="ECO:0007669"/>
    <property type="project" value="TreeGrafter"/>
</dbReference>
<dbReference type="Proteomes" id="UP000234271">
    <property type="component" value="Chromosome"/>
</dbReference>
<dbReference type="InterPro" id="IPR052016">
    <property type="entry name" value="Bact_Sigma-Reg"/>
</dbReference>
<dbReference type="InterPro" id="IPR036457">
    <property type="entry name" value="PPM-type-like_dom_sf"/>
</dbReference>
<gene>
    <name evidence="4" type="ORF">BLE401_09975</name>
</gene>
<evidence type="ECO:0000313" key="4">
    <source>
        <dbReference type="EMBL" id="AUI68993.1"/>
    </source>
</evidence>
<dbReference type="Gene3D" id="6.10.340.10">
    <property type="match status" value="1"/>
</dbReference>
<organism evidence="4 5">
    <name type="scientific">Beggiatoa leptomitoformis</name>
    <dbReference type="NCBI Taxonomy" id="288004"/>
    <lineage>
        <taxon>Bacteria</taxon>
        <taxon>Pseudomonadati</taxon>
        <taxon>Pseudomonadota</taxon>
        <taxon>Gammaproteobacteria</taxon>
        <taxon>Thiotrichales</taxon>
        <taxon>Thiotrichaceae</taxon>
        <taxon>Beggiatoa</taxon>
    </lineage>
</organism>
<dbReference type="Pfam" id="PF00672">
    <property type="entry name" value="HAMP"/>
    <property type="match status" value="1"/>
</dbReference>
<dbReference type="STRING" id="288004.AL038_14285"/>
<dbReference type="OrthoDB" id="9811749at2"/>
<dbReference type="SMART" id="SM00331">
    <property type="entry name" value="PP2C_SIG"/>
    <property type="match status" value="1"/>
</dbReference>
<evidence type="ECO:0000256" key="1">
    <source>
        <dbReference type="ARBA" id="ARBA00022801"/>
    </source>
</evidence>
<sequence>MTQFIPRWFIRWANLVPLRYVFIIPFIILLLLTVSIIGGLSWYTGQTAVNTLAYQLRQSVSIRIQDHLNHYLETPYKVNRTVQDALNLNWLDAQQVTSLQAFFFKQTQLFDEMSYIQLGNINGEFIGVERRTDGVLSVDIADQTTHGDMESYLLNAQGLHDKKPLSFVPAYDPRQQIWYKAAEQTQQDHWTIQVGKSNWSEIFSFFGQTWLSITHSTPLFKEGKLIGVVATDFTLTDLSRFLHDLKISANGQTFIMQRSGELLATSTQEQLYTLEAANKKIQRLSALSSQTPLIRQTAEFIQKQFHDFQTIQEAKQTEYLLADERQFVQILPFRDAVGLDWLIVVVVPETDFMGQINANTRTTIELASIALCIALVLGFIISYWVIRPISYLNRAAQHLANGTWTQLPIERRDELGELTNSFNFMATQLKETFDNLEEKVAFRTAQIVKQANELAQANQHIKLLNEQLRVDNVRMSTELSITKRLQQMVLPRAEELAEIECLDIASFMEPATEVGGDYYDILQENGRIKIGIGDVTGHGLESGVLMMMVQTAVRTLLSSHIDNPKDFLSILNRTLYGNLQRMQSDKNLTLSLIDYHNGRLHLSGQHEEVLYVDKTGKIERIDTISLGFMVGLEPDITDFIMHREVHLAEGDGIVLYTDGITEAMNEKRQQYGIQRLCDIVSQHWSLNATEIQQAVIIDLRRHIGTCKLQDDVTLLVIKQKELTAQNTQLTDYFNIDALKSA</sequence>
<keyword evidence="2" id="KW-0472">Membrane</keyword>
<feature type="transmembrane region" description="Helical" evidence="2">
    <location>
        <begin position="366"/>
        <end position="386"/>
    </location>
</feature>
<dbReference type="AlphaFoldDB" id="A0A2N9YET2"/>
<dbReference type="SUPFAM" id="SSF158472">
    <property type="entry name" value="HAMP domain-like"/>
    <property type="match status" value="1"/>
</dbReference>
<dbReference type="SUPFAM" id="SSF81606">
    <property type="entry name" value="PP2C-like"/>
    <property type="match status" value="1"/>
</dbReference>
<dbReference type="InterPro" id="IPR001932">
    <property type="entry name" value="PPM-type_phosphatase-like_dom"/>
</dbReference>
<proteinExistence type="predicted"/>
<evidence type="ECO:0000256" key="2">
    <source>
        <dbReference type="SAM" id="Phobius"/>
    </source>
</evidence>
<dbReference type="PANTHER" id="PTHR43156:SF2">
    <property type="entry name" value="STAGE II SPORULATION PROTEIN E"/>
    <property type="match status" value="1"/>
</dbReference>
<name>A0A2N9YET2_9GAMM</name>
<dbReference type="PROSITE" id="PS50885">
    <property type="entry name" value="HAMP"/>
    <property type="match status" value="1"/>
</dbReference>
<keyword evidence="2" id="KW-0812">Transmembrane</keyword>
<evidence type="ECO:0000313" key="5">
    <source>
        <dbReference type="Proteomes" id="UP000234271"/>
    </source>
</evidence>
<evidence type="ECO:0000259" key="3">
    <source>
        <dbReference type="PROSITE" id="PS50885"/>
    </source>
</evidence>
<accession>A0A2N9YET2</accession>
<dbReference type="GO" id="GO:0016020">
    <property type="term" value="C:membrane"/>
    <property type="evidence" value="ECO:0007669"/>
    <property type="project" value="InterPro"/>
</dbReference>
<dbReference type="CDD" id="cd06225">
    <property type="entry name" value="HAMP"/>
    <property type="match status" value="1"/>
</dbReference>
<keyword evidence="1" id="KW-0378">Hydrolase</keyword>
<feature type="domain" description="HAMP" evidence="3">
    <location>
        <begin position="383"/>
        <end position="434"/>
    </location>
</feature>
<dbReference type="GO" id="GO:0007165">
    <property type="term" value="P:signal transduction"/>
    <property type="evidence" value="ECO:0007669"/>
    <property type="project" value="InterPro"/>
</dbReference>
<dbReference type="RefSeq" id="WP_062153931.1">
    <property type="nucleotide sequence ID" value="NZ_CP012373.2"/>
</dbReference>
<dbReference type="EMBL" id="CP018889">
    <property type="protein sequence ID" value="AUI68993.1"/>
    <property type="molecule type" value="Genomic_DNA"/>
</dbReference>
<dbReference type="KEGG" id="blep:AL038_14285"/>
<reference evidence="5" key="1">
    <citation type="submission" date="2016-12" db="EMBL/GenBank/DDBJ databases">
        <title>Complete Genome Sequence of Beggiatoa leptomitiformis D-401.</title>
        <authorList>
            <person name="Fomenkov A."/>
            <person name="Vincze T."/>
            <person name="Grabovich M."/>
            <person name="Anton B.P."/>
            <person name="Dubinina G."/>
            <person name="Orlova M."/>
            <person name="Belousova E."/>
            <person name="Roberts R.J."/>
        </authorList>
    </citation>
    <scope>NUCLEOTIDE SEQUENCE [LARGE SCALE GENOMIC DNA]</scope>
    <source>
        <strain evidence="5">D-401</strain>
    </source>
</reference>
<dbReference type="SMART" id="SM00304">
    <property type="entry name" value="HAMP"/>
    <property type="match status" value="1"/>
</dbReference>
<keyword evidence="2" id="KW-1133">Transmembrane helix</keyword>
<dbReference type="InterPro" id="IPR033462">
    <property type="entry name" value="Cache_3-Cache_2"/>
</dbReference>
<feature type="transmembrane region" description="Helical" evidence="2">
    <location>
        <begin position="20"/>
        <end position="43"/>
    </location>
</feature>
<protein>
    <submittedName>
        <fullName evidence="4">SpoIIE family protein phosphatase</fullName>
    </submittedName>
</protein>
<dbReference type="Pfam" id="PF17201">
    <property type="entry name" value="Cache_3-Cache_2"/>
    <property type="match status" value="1"/>
</dbReference>
<dbReference type="Gene3D" id="3.60.40.10">
    <property type="entry name" value="PPM-type phosphatase domain"/>
    <property type="match status" value="1"/>
</dbReference>